<evidence type="ECO:0000256" key="15">
    <source>
        <dbReference type="ARBA" id="ARBA00023170"/>
    </source>
</evidence>
<dbReference type="GO" id="GO:0016020">
    <property type="term" value="C:membrane"/>
    <property type="evidence" value="ECO:0007669"/>
    <property type="project" value="UniProtKB-SubCell"/>
</dbReference>
<keyword evidence="14 21" id="KW-0472">Membrane</keyword>
<evidence type="ECO:0000256" key="19">
    <source>
        <dbReference type="PROSITE-ProRule" id="PRU10141"/>
    </source>
</evidence>
<evidence type="ECO:0000313" key="23">
    <source>
        <dbReference type="EMBL" id="KAK7843855.1"/>
    </source>
</evidence>
<dbReference type="SUPFAM" id="SSF52058">
    <property type="entry name" value="L domain-like"/>
    <property type="match status" value="1"/>
</dbReference>
<comment type="similarity">
    <text evidence="2">Belongs to the protein kinase superfamily. Ser/Thr protein kinase family.</text>
</comment>
<gene>
    <name evidence="23" type="primary">TMK1_2</name>
    <name evidence="23" type="ORF">CFP56_011866</name>
</gene>
<feature type="region of interest" description="Disordered" evidence="20">
    <location>
        <begin position="445"/>
        <end position="480"/>
    </location>
</feature>
<keyword evidence="12 19" id="KW-0067">ATP-binding</keyword>
<keyword evidence="13 21" id="KW-1133">Transmembrane helix</keyword>
<dbReference type="Proteomes" id="UP000237347">
    <property type="component" value="Unassembled WGS sequence"/>
</dbReference>
<dbReference type="InterPro" id="IPR011009">
    <property type="entry name" value="Kinase-like_dom_sf"/>
</dbReference>
<dbReference type="InterPro" id="IPR001611">
    <property type="entry name" value="Leu-rich_rpt"/>
</dbReference>
<dbReference type="AlphaFoldDB" id="A0AAW0KY70"/>
<comment type="subcellular location">
    <subcellularLocation>
        <location evidence="1">Membrane</location>
        <topology evidence="1">Single-pass membrane protein</topology>
    </subcellularLocation>
</comment>
<dbReference type="InterPro" id="IPR052422">
    <property type="entry name" value="Auxin_Ser/Thr_Kinase"/>
</dbReference>
<feature type="binding site" evidence="19">
    <location>
        <position position="617"/>
    </location>
    <ligand>
        <name>ATP</name>
        <dbReference type="ChEBI" id="CHEBI:30616"/>
    </ligand>
</feature>
<feature type="transmembrane region" description="Helical" evidence="21">
    <location>
        <begin position="12"/>
        <end position="32"/>
    </location>
</feature>
<keyword evidence="24" id="KW-1185">Reference proteome</keyword>
<dbReference type="InterPro" id="IPR017441">
    <property type="entry name" value="Protein_kinase_ATP_BS"/>
</dbReference>
<keyword evidence="9" id="KW-0677">Repeat</keyword>
<evidence type="ECO:0000256" key="21">
    <source>
        <dbReference type="SAM" id="Phobius"/>
    </source>
</evidence>
<keyword evidence="15 23" id="KW-0675">Receptor</keyword>
<evidence type="ECO:0000256" key="11">
    <source>
        <dbReference type="ARBA" id="ARBA00022777"/>
    </source>
</evidence>
<comment type="catalytic activity">
    <reaction evidence="18">
        <text>L-seryl-[protein] + ATP = O-phospho-L-seryl-[protein] + ADP + H(+)</text>
        <dbReference type="Rhea" id="RHEA:17989"/>
        <dbReference type="Rhea" id="RHEA-COMP:9863"/>
        <dbReference type="Rhea" id="RHEA-COMP:11604"/>
        <dbReference type="ChEBI" id="CHEBI:15378"/>
        <dbReference type="ChEBI" id="CHEBI:29999"/>
        <dbReference type="ChEBI" id="CHEBI:30616"/>
        <dbReference type="ChEBI" id="CHEBI:83421"/>
        <dbReference type="ChEBI" id="CHEBI:456216"/>
        <dbReference type="EC" id="2.7.11.1"/>
    </reaction>
</comment>
<keyword evidence="8" id="KW-0732">Signal</keyword>
<evidence type="ECO:0000256" key="8">
    <source>
        <dbReference type="ARBA" id="ARBA00022729"/>
    </source>
</evidence>
<evidence type="ECO:0000313" key="24">
    <source>
        <dbReference type="Proteomes" id="UP000237347"/>
    </source>
</evidence>
<accession>A0AAW0KY70</accession>
<evidence type="ECO:0000256" key="2">
    <source>
        <dbReference type="ARBA" id="ARBA00008684"/>
    </source>
</evidence>
<evidence type="ECO:0000256" key="20">
    <source>
        <dbReference type="SAM" id="MobiDB-lite"/>
    </source>
</evidence>
<feature type="transmembrane region" description="Helical" evidence="21">
    <location>
        <begin position="486"/>
        <end position="511"/>
    </location>
</feature>
<evidence type="ECO:0000256" key="3">
    <source>
        <dbReference type="ARBA" id="ARBA00012513"/>
    </source>
</evidence>
<evidence type="ECO:0000256" key="18">
    <source>
        <dbReference type="ARBA" id="ARBA00048679"/>
    </source>
</evidence>
<evidence type="ECO:0000256" key="14">
    <source>
        <dbReference type="ARBA" id="ARBA00023136"/>
    </source>
</evidence>
<proteinExistence type="inferred from homology"/>
<dbReference type="FunFam" id="3.80.10.10:FF:000190">
    <property type="entry name" value="Receptor-like kinase TMK4"/>
    <property type="match status" value="1"/>
</dbReference>
<dbReference type="PROSITE" id="PS50011">
    <property type="entry name" value="PROTEIN_KINASE_DOM"/>
    <property type="match status" value="1"/>
</dbReference>
<sequence length="878" mass="94172">MAKTQKGGYVVLRIFFFFVVFVLCGNVVVVYSDDAAVMKTFKESIKNPGSLGWTASDPCSWDNVRCDGSNRVTKIQIKDMNLQGTLPKELQNLTALSDFEVQGNQFSGDFPSLAGISTLTQIIAHSNQFSSFPSDFFTGMTSLQSITIDDNPFDKWAIPESIKEATSLQKFEATNCSVTGNIPDLSSLVSLTTLHLAFNYLEGELPASFSGSGIQELWLNGQQGDTKLNGSIAVLANMTSLTSVWLHGNQFTGPIPDFSKVTGFSDASFRDNSLTGVVPESFVNLPSLKTVNLTNNLLQGPAPKFPSSVNVDMSGINSFCSDVPGEACDSRVNALLSVVKAFGYPKVFASNWKGNDPCDTWQGVVCLESGNISVINFQKMGLSGTISPNFTLLPSIQKLILSGNSLTGTIPSELTKLPNLVELDVSNNRLYGSVPSFRNGVKVNTAGNPDIGKATSSSPSPAPPGSQSSGSGGDGVSESGKTKSKVGVVVGASVGGVVVLLFAGAAVYCWLSKKKKRSGKVQSPHAVVVHPQFSGDQGAVKITVAPSGANGGAYDGFSAGSNGHNDVHVVEAGNMVISIQVLKSVTNNFSEDNILGRGGFGTVYKGELHDGTKIAVKRMESGPWTRRLTIALDVARGVEYLHSLAHQSFIHRDLKPSNILLGDDMRAKVSDFGLVRLAPEGKFSVETKLAGTFGYLAPEYAVTGRVTTKVDLYSFGVILMELITGRKALDESQPEESLHLVTWFRRMYLNKDAFQKAIDPTIDLDEESLASINTVAELAGHCTGREPYQRPDMAYVVNVLSSLVELWKPTEPDNEDNYGIDLDMPLPQALKKWQEFEGMSNINESTSSSYLASGDNTQTSIPNRPSGFAESFASSDGR</sequence>
<keyword evidence="6" id="KW-0808">Transferase</keyword>
<feature type="domain" description="Protein kinase" evidence="22">
    <location>
        <begin position="484"/>
        <end position="804"/>
    </location>
</feature>
<dbReference type="Pfam" id="PF12799">
    <property type="entry name" value="LRR_4"/>
    <property type="match status" value="1"/>
</dbReference>
<dbReference type="GO" id="GO:0005524">
    <property type="term" value="F:ATP binding"/>
    <property type="evidence" value="ECO:0007669"/>
    <property type="project" value="UniProtKB-UniRule"/>
</dbReference>
<evidence type="ECO:0000256" key="17">
    <source>
        <dbReference type="ARBA" id="ARBA00047899"/>
    </source>
</evidence>
<dbReference type="InterPro" id="IPR025875">
    <property type="entry name" value="Leu-rich_rpt_4"/>
</dbReference>
<keyword evidence="5" id="KW-0433">Leucine-rich repeat</keyword>
<keyword evidence="4" id="KW-0723">Serine/threonine-protein kinase</keyword>
<evidence type="ECO:0000256" key="9">
    <source>
        <dbReference type="ARBA" id="ARBA00022737"/>
    </source>
</evidence>
<comment type="catalytic activity">
    <reaction evidence="17">
        <text>L-threonyl-[protein] + ATP = O-phospho-L-threonyl-[protein] + ADP + H(+)</text>
        <dbReference type="Rhea" id="RHEA:46608"/>
        <dbReference type="Rhea" id="RHEA-COMP:11060"/>
        <dbReference type="Rhea" id="RHEA-COMP:11605"/>
        <dbReference type="ChEBI" id="CHEBI:15378"/>
        <dbReference type="ChEBI" id="CHEBI:30013"/>
        <dbReference type="ChEBI" id="CHEBI:30616"/>
        <dbReference type="ChEBI" id="CHEBI:61977"/>
        <dbReference type="ChEBI" id="CHEBI:456216"/>
        <dbReference type="EC" id="2.7.11.1"/>
    </reaction>
</comment>
<dbReference type="PROSITE" id="PS00108">
    <property type="entry name" value="PROTEIN_KINASE_ST"/>
    <property type="match status" value="1"/>
</dbReference>
<feature type="region of interest" description="Disordered" evidence="20">
    <location>
        <begin position="844"/>
        <end position="878"/>
    </location>
</feature>
<feature type="compositionally biased region" description="Polar residues" evidence="20">
    <location>
        <begin position="844"/>
        <end position="863"/>
    </location>
</feature>
<evidence type="ECO:0000256" key="4">
    <source>
        <dbReference type="ARBA" id="ARBA00022527"/>
    </source>
</evidence>
<evidence type="ECO:0000256" key="1">
    <source>
        <dbReference type="ARBA" id="ARBA00004167"/>
    </source>
</evidence>
<evidence type="ECO:0000256" key="10">
    <source>
        <dbReference type="ARBA" id="ARBA00022741"/>
    </source>
</evidence>
<dbReference type="InterPro" id="IPR003591">
    <property type="entry name" value="Leu-rich_rpt_typical-subtyp"/>
</dbReference>
<keyword evidence="16" id="KW-0325">Glycoprotein</keyword>
<dbReference type="Pfam" id="PF08263">
    <property type="entry name" value="LRRNT_2"/>
    <property type="match status" value="2"/>
</dbReference>
<keyword evidence="10 19" id="KW-0547">Nucleotide-binding</keyword>
<reference evidence="23 24" key="1">
    <citation type="journal article" date="2018" name="Sci. Data">
        <title>The draft genome sequence of cork oak.</title>
        <authorList>
            <person name="Ramos A.M."/>
            <person name="Usie A."/>
            <person name="Barbosa P."/>
            <person name="Barros P.M."/>
            <person name="Capote T."/>
            <person name="Chaves I."/>
            <person name="Simoes F."/>
            <person name="Abreu I."/>
            <person name="Carrasquinho I."/>
            <person name="Faro C."/>
            <person name="Guimaraes J.B."/>
            <person name="Mendonca D."/>
            <person name="Nobrega F."/>
            <person name="Rodrigues L."/>
            <person name="Saibo N.J.M."/>
            <person name="Varela M.C."/>
            <person name="Egas C."/>
            <person name="Matos J."/>
            <person name="Miguel C.M."/>
            <person name="Oliveira M.M."/>
            <person name="Ricardo C.P."/>
            <person name="Goncalves S."/>
        </authorList>
    </citation>
    <scope>NUCLEOTIDE SEQUENCE [LARGE SCALE GENOMIC DNA]</scope>
    <source>
        <strain evidence="24">cv. HL8</strain>
    </source>
</reference>
<organism evidence="23 24">
    <name type="scientific">Quercus suber</name>
    <name type="common">Cork oak</name>
    <dbReference type="NCBI Taxonomy" id="58331"/>
    <lineage>
        <taxon>Eukaryota</taxon>
        <taxon>Viridiplantae</taxon>
        <taxon>Streptophyta</taxon>
        <taxon>Embryophyta</taxon>
        <taxon>Tracheophyta</taxon>
        <taxon>Spermatophyta</taxon>
        <taxon>Magnoliopsida</taxon>
        <taxon>eudicotyledons</taxon>
        <taxon>Gunneridae</taxon>
        <taxon>Pentapetalae</taxon>
        <taxon>rosids</taxon>
        <taxon>fabids</taxon>
        <taxon>Fagales</taxon>
        <taxon>Fagaceae</taxon>
        <taxon>Quercus</taxon>
    </lineage>
</organism>
<dbReference type="InterPro" id="IPR008271">
    <property type="entry name" value="Ser/Thr_kinase_AS"/>
</dbReference>
<dbReference type="Gene3D" id="3.80.10.10">
    <property type="entry name" value="Ribonuclease Inhibitor"/>
    <property type="match status" value="2"/>
</dbReference>
<name>A0AAW0KY70_QUESU</name>
<dbReference type="SMART" id="SM00369">
    <property type="entry name" value="LRR_TYP"/>
    <property type="match status" value="5"/>
</dbReference>
<dbReference type="EMBL" id="PKMF04000195">
    <property type="protein sequence ID" value="KAK7843855.1"/>
    <property type="molecule type" value="Genomic_DNA"/>
</dbReference>
<dbReference type="Pfam" id="PF00069">
    <property type="entry name" value="Pkinase"/>
    <property type="match status" value="1"/>
</dbReference>
<evidence type="ECO:0000256" key="6">
    <source>
        <dbReference type="ARBA" id="ARBA00022679"/>
    </source>
</evidence>
<evidence type="ECO:0000256" key="7">
    <source>
        <dbReference type="ARBA" id="ARBA00022692"/>
    </source>
</evidence>
<keyword evidence="11 23" id="KW-0418">Kinase</keyword>
<dbReference type="FunFam" id="1.10.510.10:FF:000198">
    <property type="entry name" value="receptor protein kinase TMK1"/>
    <property type="match status" value="1"/>
</dbReference>
<dbReference type="PANTHER" id="PTHR47986">
    <property type="entry name" value="OSJNBA0070M12.3 PROTEIN"/>
    <property type="match status" value="1"/>
</dbReference>
<dbReference type="InterPro" id="IPR032675">
    <property type="entry name" value="LRR_dom_sf"/>
</dbReference>
<dbReference type="Gene3D" id="1.10.510.10">
    <property type="entry name" value="Transferase(Phosphotransferase) domain 1"/>
    <property type="match status" value="2"/>
</dbReference>
<dbReference type="EC" id="2.7.11.1" evidence="3"/>
<dbReference type="InterPro" id="IPR000719">
    <property type="entry name" value="Prot_kinase_dom"/>
</dbReference>
<dbReference type="PROSITE" id="PS00107">
    <property type="entry name" value="PROTEIN_KINASE_ATP"/>
    <property type="match status" value="1"/>
</dbReference>
<evidence type="ECO:0000256" key="13">
    <source>
        <dbReference type="ARBA" id="ARBA00022989"/>
    </source>
</evidence>
<evidence type="ECO:0000256" key="12">
    <source>
        <dbReference type="ARBA" id="ARBA00022840"/>
    </source>
</evidence>
<dbReference type="InterPro" id="IPR013210">
    <property type="entry name" value="LRR_N_plant-typ"/>
</dbReference>
<evidence type="ECO:0000256" key="5">
    <source>
        <dbReference type="ARBA" id="ARBA00022614"/>
    </source>
</evidence>
<dbReference type="SMART" id="SM00220">
    <property type="entry name" value="S_TKc"/>
    <property type="match status" value="1"/>
</dbReference>
<dbReference type="FunFam" id="3.80.10.10:FF:000129">
    <property type="entry name" value="Leucine-rich repeat receptor-like kinase"/>
    <property type="match status" value="1"/>
</dbReference>
<dbReference type="GO" id="GO:0004674">
    <property type="term" value="F:protein serine/threonine kinase activity"/>
    <property type="evidence" value="ECO:0007669"/>
    <property type="project" value="UniProtKB-KW"/>
</dbReference>
<comment type="caution">
    <text evidence="23">The sequence shown here is derived from an EMBL/GenBank/DDBJ whole genome shotgun (WGS) entry which is preliminary data.</text>
</comment>
<dbReference type="Pfam" id="PF00560">
    <property type="entry name" value="LRR_1"/>
    <property type="match status" value="1"/>
</dbReference>
<dbReference type="PANTHER" id="PTHR47986:SF34">
    <property type="entry name" value="RECEPTOR-LIKE KINASE TMK2"/>
    <property type="match status" value="1"/>
</dbReference>
<evidence type="ECO:0000256" key="16">
    <source>
        <dbReference type="ARBA" id="ARBA00023180"/>
    </source>
</evidence>
<protein>
    <recommendedName>
        <fullName evidence="3">non-specific serine/threonine protein kinase</fullName>
        <ecNumber evidence="3">2.7.11.1</ecNumber>
    </recommendedName>
</protein>
<evidence type="ECO:0000259" key="22">
    <source>
        <dbReference type="PROSITE" id="PS50011"/>
    </source>
</evidence>
<keyword evidence="7 21" id="KW-0812">Transmembrane</keyword>
<dbReference type="SUPFAM" id="SSF56112">
    <property type="entry name" value="Protein kinase-like (PK-like)"/>
    <property type="match status" value="1"/>
</dbReference>